<name>A0A397U724_9GLOM</name>
<dbReference type="InterPro" id="IPR011009">
    <property type="entry name" value="Kinase-like_dom_sf"/>
</dbReference>
<dbReference type="STRING" id="44941.A0A397U724"/>
<keyword evidence="1" id="KW-0418">Kinase</keyword>
<protein>
    <submittedName>
        <fullName evidence="1">Kinase-like domain-containing protein</fullName>
    </submittedName>
</protein>
<organism evidence="1 2">
    <name type="scientific">Gigaspora rosea</name>
    <dbReference type="NCBI Taxonomy" id="44941"/>
    <lineage>
        <taxon>Eukaryota</taxon>
        <taxon>Fungi</taxon>
        <taxon>Fungi incertae sedis</taxon>
        <taxon>Mucoromycota</taxon>
        <taxon>Glomeromycotina</taxon>
        <taxon>Glomeromycetes</taxon>
        <taxon>Diversisporales</taxon>
        <taxon>Gigasporaceae</taxon>
        <taxon>Gigaspora</taxon>
    </lineage>
</organism>
<evidence type="ECO:0000313" key="1">
    <source>
        <dbReference type="EMBL" id="RIB02896.1"/>
    </source>
</evidence>
<reference evidence="1 2" key="1">
    <citation type="submission" date="2018-06" db="EMBL/GenBank/DDBJ databases">
        <title>Comparative genomics reveals the genomic features of Rhizophagus irregularis, R. cerebriforme, R. diaphanum and Gigaspora rosea, and their symbiotic lifestyle signature.</title>
        <authorList>
            <person name="Morin E."/>
            <person name="San Clemente H."/>
            <person name="Chen E.C.H."/>
            <person name="De La Providencia I."/>
            <person name="Hainaut M."/>
            <person name="Kuo A."/>
            <person name="Kohler A."/>
            <person name="Murat C."/>
            <person name="Tang N."/>
            <person name="Roy S."/>
            <person name="Loubradou J."/>
            <person name="Henrissat B."/>
            <person name="Grigoriev I.V."/>
            <person name="Corradi N."/>
            <person name="Roux C."/>
            <person name="Martin F.M."/>
        </authorList>
    </citation>
    <scope>NUCLEOTIDE SEQUENCE [LARGE SCALE GENOMIC DNA]</scope>
    <source>
        <strain evidence="1 2">DAOM 194757</strain>
    </source>
</reference>
<dbReference type="SUPFAM" id="SSF56112">
    <property type="entry name" value="Protein kinase-like (PK-like)"/>
    <property type="match status" value="1"/>
</dbReference>
<evidence type="ECO:0000313" key="2">
    <source>
        <dbReference type="Proteomes" id="UP000266673"/>
    </source>
</evidence>
<dbReference type="AlphaFoldDB" id="A0A397U724"/>
<keyword evidence="1" id="KW-0808">Transferase</keyword>
<proteinExistence type="predicted"/>
<dbReference type="Gene3D" id="3.90.1200.10">
    <property type="match status" value="1"/>
</dbReference>
<accession>A0A397U724</accession>
<dbReference type="Proteomes" id="UP000266673">
    <property type="component" value="Unassembled WGS sequence"/>
</dbReference>
<dbReference type="EMBL" id="QKWP01002556">
    <property type="protein sequence ID" value="RIB02896.1"/>
    <property type="molecule type" value="Genomic_DNA"/>
</dbReference>
<dbReference type="Gene3D" id="3.30.200.20">
    <property type="entry name" value="Phosphorylase Kinase, domain 1"/>
    <property type="match status" value="1"/>
</dbReference>
<sequence>MTMTDAPVDIAQYLSTVYLTLPIPISIERLSGGEINYVYRVSFDKPIAEFAGAHSIVVKISLGTLASIPEVKFGLERQMIEARAMSLLTPTSTGLSLPLSFLNPYSHVVTPSLYHYSSQNNIIIMQDMGSHPDLQQFLLDRTTTNHDACTLGELLGNYLSHFHTFTKDNISKLRPYFTNNAARTLLQDIFYSDITSVISLSTLPTSQIAKLAEKARFFGIQGTLDQSSFTEVIKMGDLWPNAILIPQSRQELIILDWEFCDVGNPAIEVGHFITFLYLIANFPSSEKGTIEGMNNASIFMKKFLQTYIEKFVPKNAKAFWEDMQVMIGIDILIEAGKGRWCSIEPCMCEGECLLVEEEGTKKRKICVKKIVEVGIELLEGRKGVLEKVLCMDINIMN</sequence>
<gene>
    <name evidence="1" type="ORF">C2G38_2049711</name>
</gene>
<keyword evidence="2" id="KW-1185">Reference proteome</keyword>
<dbReference type="GO" id="GO:0016301">
    <property type="term" value="F:kinase activity"/>
    <property type="evidence" value="ECO:0007669"/>
    <property type="project" value="UniProtKB-KW"/>
</dbReference>
<comment type="caution">
    <text evidence="1">The sequence shown here is derived from an EMBL/GenBank/DDBJ whole genome shotgun (WGS) entry which is preliminary data.</text>
</comment>
<dbReference type="OrthoDB" id="2349237at2759"/>